<dbReference type="PRINTS" id="PR00092">
    <property type="entry name" value="TYROSINASE"/>
</dbReference>
<keyword evidence="6" id="KW-1185">Reference proteome</keyword>
<protein>
    <recommendedName>
        <fullName evidence="3 4">Tyrosinase copper-binding domain-containing protein</fullName>
    </recommendedName>
</protein>
<dbReference type="GO" id="GO:0016491">
    <property type="term" value="F:oxidoreductase activity"/>
    <property type="evidence" value="ECO:0007669"/>
    <property type="project" value="InterPro"/>
</dbReference>
<evidence type="ECO:0000313" key="6">
    <source>
        <dbReference type="Proteomes" id="UP001281003"/>
    </source>
</evidence>
<name>A0AAE0PIY1_SORBR</name>
<accession>A0AAE0PIY1</accession>
<feature type="domain" description="Tyrosinase copper-binding" evidence="3">
    <location>
        <begin position="111"/>
        <end position="128"/>
    </location>
</feature>
<reference evidence="5" key="2">
    <citation type="submission" date="2023-07" db="EMBL/GenBank/DDBJ databases">
        <authorList>
            <consortium name="Lawrence Berkeley National Laboratory"/>
            <person name="Haridas S."/>
            <person name="Hensen N."/>
            <person name="Bonometti L."/>
            <person name="Westerberg I."/>
            <person name="Brannstrom I.O."/>
            <person name="Guillou S."/>
            <person name="Cros-Aarteil S."/>
            <person name="Calhoun S."/>
            <person name="Kuo A."/>
            <person name="Mondo S."/>
            <person name="Pangilinan J."/>
            <person name="Riley R."/>
            <person name="LaButti K."/>
            <person name="Andreopoulos B."/>
            <person name="Lipzen A."/>
            <person name="Chen C."/>
            <person name="Yanf M."/>
            <person name="Daum C."/>
            <person name="Ng V."/>
            <person name="Clum A."/>
            <person name="Steindorff A."/>
            <person name="Ohm R."/>
            <person name="Martin F."/>
            <person name="Silar P."/>
            <person name="Natvig D."/>
            <person name="Lalanne C."/>
            <person name="Gautier V."/>
            <person name="Ament-velasquez S.L."/>
            <person name="Kruys A."/>
            <person name="Hutchinson M.I."/>
            <person name="Powell A.J."/>
            <person name="Barry K."/>
            <person name="Miller A.N."/>
            <person name="Grigoriev I.V."/>
            <person name="Debuchy R."/>
            <person name="Gladieux P."/>
            <person name="Thoren M.H."/>
            <person name="Johannesson H."/>
        </authorList>
    </citation>
    <scope>NUCLEOTIDE SEQUENCE</scope>
    <source>
        <strain evidence="5">FGSC 1904</strain>
    </source>
</reference>
<dbReference type="PANTHER" id="PTHR11474:SF127">
    <property type="entry name" value="TYROSINASE COPPER-BINDING DOMAIN-CONTAINING PROTEIN"/>
    <property type="match status" value="1"/>
</dbReference>
<dbReference type="Proteomes" id="UP001281003">
    <property type="component" value="Unassembled WGS sequence"/>
</dbReference>
<dbReference type="PROSITE" id="PS00497">
    <property type="entry name" value="TYROSINASE_1"/>
    <property type="match status" value="1"/>
</dbReference>
<dbReference type="PANTHER" id="PTHR11474">
    <property type="entry name" value="TYROSINASE FAMILY MEMBER"/>
    <property type="match status" value="1"/>
</dbReference>
<proteinExistence type="predicted"/>
<dbReference type="SUPFAM" id="SSF48056">
    <property type="entry name" value="Di-copper centre-containing domain"/>
    <property type="match status" value="1"/>
</dbReference>
<evidence type="ECO:0000259" key="3">
    <source>
        <dbReference type="PROSITE" id="PS00497"/>
    </source>
</evidence>
<feature type="region of interest" description="Disordered" evidence="2">
    <location>
        <begin position="16"/>
        <end position="51"/>
    </location>
</feature>
<dbReference type="Gene3D" id="1.10.1280.10">
    <property type="entry name" value="Di-copper center containing domain from catechol oxidase"/>
    <property type="match status" value="1"/>
</dbReference>
<gene>
    <name evidence="5" type="ORF">B0T20DRAFT_347247</name>
</gene>
<dbReference type="InterPro" id="IPR050316">
    <property type="entry name" value="Tyrosinase/Hemocyanin"/>
</dbReference>
<dbReference type="GO" id="GO:0046872">
    <property type="term" value="F:metal ion binding"/>
    <property type="evidence" value="ECO:0007669"/>
    <property type="project" value="UniProtKB-KW"/>
</dbReference>
<dbReference type="EMBL" id="JAUTDP010000003">
    <property type="protein sequence ID" value="KAK3400721.1"/>
    <property type="molecule type" value="Genomic_DNA"/>
</dbReference>
<comment type="caution">
    <text evidence="5">The sequence shown here is derived from an EMBL/GenBank/DDBJ whole genome shotgun (WGS) entry which is preliminary data.</text>
</comment>
<dbReference type="Pfam" id="PF00264">
    <property type="entry name" value="Tyrosinase"/>
    <property type="match status" value="1"/>
</dbReference>
<dbReference type="InterPro" id="IPR002227">
    <property type="entry name" value="Tyrosinase_Cu-bd"/>
</dbReference>
<evidence type="ECO:0000256" key="2">
    <source>
        <dbReference type="SAM" id="MobiDB-lite"/>
    </source>
</evidence>
<dbReference type="PROSITE" id="PS00498">
    <property type="entry name" value="TYROSINASE_2"/>
    <property type="match status" value="1"/>
</dbReference>
<keyword evidence="1" id="KW-0479">Metal-binding</keyword>
<feature type="domain" description="Tyrosinase copper-binding" evidence="4">
    <location>
        <begin position="277"/>
        <end position="288"/>
    </location>
</feature>
<evidence type="ECO:0000313" key="5">
    <source>
        <dbReference type="EMBL" id="KAK3400721.1"/>
    </source>
</evidence>
<evidence type="ECO:0000256" key="1">
    <source>
        <dbReference type="ARBA" id="ARBA00022723"/>
    </source>
</evidence>
<reference evidence="5" key="1">
    <citation type="journal article" date="2023" name="Mol. Phylogenet. Evol.">
        <title>Genome-scale phylogeny and comparative genomics of the fungal order Sordariales.</title>
        <authorList>
            <person name="Hensen N."/>
            <person name="Bonometti L."/>
            <person name="Westerberg I."/>
            <person name="Brannstrom I.O."/>
            <person name="Guillou S."/>
            <person name="Cros-Aarteil S."/>
            <person name="Calhoun S."/>
            <person name="Haridas S."/>
            <person name="Kuo A."/>
            <person name="Mondo S."/>
            <person name="Pangilinan J."/>
            <person name="Riley R."/>
            <person name="LaButti K."/>
            <person name="Andreopoulos B."/>
            <person name="Lipzen A."/>
            <person name="Chen C."/>
            <person name="Yan M."/>
            <person name="Daum C."/>
            <person name="Ng V."/>
            <person name="Clum A."/>
            <person name="Steindorff A."/>
            <person name="Ohm R.A."/>
            <person name="Martin F."/>
            <person name="Silar P."/>
            <person name="Natvig D.O."/>
            <person name="Lalanne C."/>
            <person name="Gautier V."/>
            <person name="Ament-Velasquez S.L."/>
            <person name="Kruys A."/>
            <person name="Hutchinson M.I."/>
            <person name="Powell A.J."/>
            <person name="Barry K."/>
            <person name="Miller A.N."/>
            <person name="Grigoriev I.V."/>
            <person name="Debuchy R."/>
            <person name="Gladieux P."/>
            <person name="Hiltunen Thoren M."/>
            <person name="Johannesson H."/>
        </authorList>
    </citation>
    <scope>NUCLEOTIDE SEQUENCE</scope>
    <source>
        <strain evidence="5">FGSC 1904</strain>
    </source>
</reference>
<dbReference type="InterPro" id="IPR008922">
    <property type="entry name" value="Di-copper_centre_dom_sf"/>
</dbReference>
<sequence length="425" mass="48760">MFELLQSRYREWREPRYTQVVDDTESQTSSSHSSEEEPKPVEPTTNAHSRRPCKHIATRREWRSLTETERNQFVDAIHCLARLPSEWDENKNRTVYDDFAILHGGIGSWCHRSASFLPWHRWTLHVFENILKDKCGFPRDGTIPYWDWSLDHFNLSSSSIFSPTTGFGSDGTPSPLSPSSLPSVGEGNCVQDGPFTDLRPIIYNHTYITHCLSRGFNDPKRNTTGTIPGEQYRPEAIGEILRQTGYEEFGKRVEERLHNGLHQSVGGDFRAMTAANDPLFYVHHASLDRMWWRWQWENPDVRLQEYSGKHMFNSTPGEANLEDWLLYGGFTEDVQVKRAMSTESGEAILDIIEQIRACSGGWRRECPRCVEVGAGAKWRSADGIRDTPCQVASMTAPAKLAARMPDEFTRTMHRFVVEWCNRLGS</sequence>
<dbReference type="AlphaFoldDB" id="A0AAE0PIY1"/>
<evidence type="ECO:0000259" key="4">
    <source>
        <dbReference type="PROSITE" id="PS00498"/>
    </source>
</evidence>
<organism evidence="5 6">
    <name type="scientific">Sordaria brevicollis</name>
    <dbReference type="NCBI Taxonomy" id="83679"/>
    <lineage>
        <taxon>Eukaryota</taxon>
        <taxon>Fungi</taxon>
        <taxon>Dikarya</taxon>
        <taxon>Ascomycota</taxon>
        <taxon>Pezizomycotina</taxon>
        <taxon>Sordariomycetes</taxon>
        <taxon>Sordariomycetidae</taxon>
        <taxon>Sordariales</taxon>
        <taxon>Sordariaceae</taxon>
        <taxon>Sordaria</taxon>
    </lineage>
</organism>